<comment type="caution">
    <text evidence="2">The sequence shown here is derived from an EMBL/GenBank/DDBJ whole genome shotgun (WGS) entry which is preliminary data.</text>
</comment>
<keyword evidence="1" id="KW-0472">Membrane</keyword>
<sequence length="528" mass="56784">MDAHGVGRNVIAKDQVEILGQALAETGAWLTFLTCVLLLAATVITWYVLRARARALKVLNGAPIPRIVLADLASLVMSFAPPALLGVAVSVAVIVIQGKASHLPEFLLTLGALLTTAVAGMMMSALGVGSMTWPSVDGIASREPPERQFRSGGEALKAATLVLVAVILPVLGASIAQAGNLSNQQAKWQVLKDNVALRLSGAGSEEEFARYERPLRDMVASASGAGKLTFSYAFAPRDNDRPERVDRKDLGEFDGVVLVNPDYLRRISPLIGSDASDAQLLGTVGERLGYETLPQSVQESWSEQFRVMNRAGRSLEGLTEGLRYYRYTGQEDFPAQIPVPGEIAQFRNPLIIVADQPAEAFTDGNIDAFLSSGNITFTDSAWVRDYLQSSPLSVAVLSVDRIADAALYNSQLQNQSAGLKTLSFVLVLLALTMSIAVSAMVYAISRNKRLFVQRTVGWPRLKSLARRLAWEAALAATVAVGMFFALGGAKRPEVLWTLTGIPLYLAISAALHVVFAKSVFSKTLARRA</sequence>
<dbReference type="RefSeq" id="WP_241053949.1">
    <property type="nucleotide sequence ID" value="NZ_JAKZBV010000001.1"/>
</dbReference>
<keyword evidence="1" id="KW-0812">Transmembrane</keyword>
<evidence type="ECO:0000256" key="1">
    <source>
        <dbReference type="SAM" id="Phobius"/>
    </source>
</evidence>
<organism evidence="2 3">
    <name type="scientific">Sinomonas terrae</name>
    <dbReference type="NCBI Taxonomy" id="2908838"/>
    <lineage>
        <taxon>Bacteria</taxon>
        <taxon>Bacillati</taxon>
        <taxon>Actinomycetota</taxon>
        <taxon>Actinomycetes</taxon>
        <taxon>Micrococcales</taxon>
        <taxon>Micrococcaceae</taxon>
        <taxon>Sinomonas</taxon>
    </lineage>
</organism>
<evidence type="ECO:0000313" key="2">
    <source>
        <dbReference type="EMBL" id="MCH6470444.1"/>
    </source>
</evidence>
<reference evidence="2 3" key="1">
    <citation type="submission" date="2022-03" db="EMBL/GenBank/DDBJ databases">
        <title>Sinomonas sp. isolated from a soil.</title>
        <authorList>
            <person name="Han J."/>
            <person name="Kim D.-U."/>
        </authorList>
    </citation>
    <scope>NUCLEOTIDE SEQUENCE [LARGE SCALE GENOMIC DNA]</scope>
    <source>
        <strain evidence="2 3">5-5</strain>
    </source>
</reference>
<keyword evidence="1" id="KW-1133">Transmembrane helix</keyword>
<evidence type="ECO:0008006" key="4">
    <source>
        <dbReference type="Google" id="ProtNLM"/>
    </source>
</evidence>
<protein>
    <recommendedName>
        <fullName evidence="4">Permease</fullName>
    </recommendedName>
</protein>
<feature type="transmembrane region" description="Helical" evidence="1">
    <location>
        <begin position="422"/>
        <end position="444"/>
    </location>
</feature>
<feature type="transmembrane region" description="Helical" evidence="1">
    <location>
        <begin position="28"/>
        <end position="49"/>
    </location>
</feature>
<feature type="transmembrane region" description="Helical" evidence="1">
    <location>
        <begin position="501"/>
        <end position="520"/>
    </location>
</feature>
<evidence type="ECO:0000313" key="3">
    <source>
        <dbReference type="Proteomes" id="UP001202922"/>
    </source>
</evidence>
<feature type="transmembrane region" description="Helical" evidence="1">
    <location>
        <begin position="155"/>
        <end position="176"/>
    </location>
</feature>
<dbReference type="Proteomes" id="UP001202922">
    <property type="component" value="Unassembled WGS sequence"/>
</dbReference>
<name>A0ABS9U185_9MICC</name>
<proteinExistence type="predicted"/>
<gene>
    <name evidence="2" type="ORF">L0M17_10725</name>
</gene>
<accession>A0ABS9U185</accession>
<feature type="transmembrane region" description="Helical" evidence="1">
    <location>
        <begin position="468"/>
        <end position="489"/>
    </location>
</feature>
<keyword evidence="3" id="KW-1185">Reference proteome</keyword>
<dbReference type="EMBL" id="JAKZBV010000001">
    <property type="protein sequence ID" value="MCH6470444.1"/>
    <property type="molecule type" value="Genomic_DNA"/>
</dbReference>
<feature type="transmembrane region" description="Helical" evidence="1">
    <location>
        <begin position="108"/>
        <end position="134"/>
    </location>
</feature>
<feature type="transmembrane region" description="Helical" evidence="1">
    <location>
        <begin position="69"/>
        <end position="96"/>
    </location>
</feature>